<name>A0AA41Y5G1_9BACT</name>
<accession>A0AA41Y5G1</accession>
<feature type="domain" description="DUF2007" evidence="1">
    <location>
        <begin position="11"/>
        <end position="72"/>
    </location>
</feature>
<proteinExistence type="predicted"/>
<dbReference type="RefSeq" id="WP_282592359.1">
    <property type="nucleotide sequence ID" value="NZ_JAPAAF010000021.1"/>
</dbReference>
<dbReference type="InterPro" id="IPR018551">
    <property type="entry name" value="DUF2007"/>
</dbReference>
<protein>
    <submittedName>
        <fullName evidence="2">DUF2007 domain-containing protein</fullName>
    </submittedName>
</protein>
<evidence type="ECO:0000313" key="3">
    <source>
        <dbReference type="Proteomes" id="UP001163821"/>
    </source>
</evidence>
<organism evidence="2 3">
    <name type="scientific">Gaoshiqia sediminis</name>
    <dbReference type="NCBI Taxonomy" id="2986998"/>
    <lineage>
        <taxon>Bacteria</taxon>
        <taxon>Pseudomonadati</taxon>
        <taxon>Bacteroidota</taxon>
        <taxon>Bacteroidia</taxon>
        <taxon>Marinilabiliales</taxon>
        <taxon>Prolixibacteraceae</taxon>
        <taxon>Gaoshiqia</taxon>
    </lineage>
</organism>
<reference evidence="2" key="1">
    <citation type="submission" date="2022-10" db="EMBL/GenBank/DDBJ databases">
        <title>Gaoshiqiia sediminis gen. nov., sp. nov., isolated from coastal sediment.</title>
        <authorList>
            <person name="Yu W.X."/>
            <person name="Mu D.S."/>
            <person name="Du J.Z."/>
            <person name="Liang Y.Q."/>
        </authorList>
    </citation>
    <scope>NUCLEOTIDE SEQUENCE</scope>
    <source>
        <strain evidence="2">A06</strain>
    </source>
</reference>
<gene>
    <name evidence="2" type="ORF">N2K84_13555</name>
</gene>
<comment type="caution">
    <text evidence="2">The sequence shown here is derived from an EMBL/GenBank/DDBJ whole genome shotgun (WGS) entry which is preliminary data.</text>
</comment>
<keyword evidence="3" id="KW-1185">Reference proteome</keyword>
<dbReference type="Pfam" id="PF09413">
    <property type="entry name" value="DUF2007"/>
    <property type="match status" value="1"/>
</dbReference>
<dbReference type="EMBL" id="JAPAAF010000021">
    <property type="protein sequence ID" value="MCW0483764.1"/>
    <property type="molecule type" value="Genomic_DNA"/>
</dbReference>
<dbReference type="Proteomes" id="UP001163821">
    <property type="component" value="Unassembled WGS sequence"/>
</dbReference>
<dbReference type="AlphaFoldDB" id="A0AA41Y5G1"/>
<sequence>MITGLNLVKIFTGSELTVNLLREELENNGITSIVKDEFSSGLAAGFAGGVPSAIDLYIQESDVAEAEPIIHDLVRQAK</sequence>
<evidence type="ECO:0000313" key="2">
    <source>
        <dbReference type="EMBL" id="MCW0483764.1"/>
    </source>
</evidence>
<evidence type="ECO:0000259" key="1">
    <source>
        <dbReference type="Pfam" id="PF09413"/>
    </source>
</evidence>